<dbReference type="SUPFAM" id="SSF53448">
    <property type="entry name" value="Nucleotide-diphospho-sugar transferases"/>
    <property type="match status" value="1"/>
</dbReference>
<dbReference type="GO" id="GO:0016757">
    <property type="term" value="F:glycosyltransferase activity"/>
    <property type="evidence" value="ECO:0007669"/>
    <property type="project" value="InterPro"/>
</dbReference>
<dbReference type="Gene3D" id="3.90.550.10">
    <property type="entry name" value="Spore Coat Polysaccharide Biosynthesis Protein SpsA, Chain A"/>
    <property type="match status" value="1"/>
</dbReference>
<proteinExistence type="predicted"/>
<dbReference type="AlphaFoldDB" id="A0A2X2WIA5"/>
<dbReference type="InterPro" id="IPR002495">
    <property type="entry name" value="Glyco_trans_8"/>
</dbReference>
<dbReference type="InterPro" id="IPR029044">
    <property type="entry name" value="Nucleotide-diphossugar_trans"/>
</dbReference>
<name>A0A2X2WIA5_CITKO</name>
<reference evidence="1 2" key="1">
    <citation type="submission" date="2018-06" db="EMBL/GenBank/DDBJ databases">
        <authorList>
            <consortium name="Pathogen Informatics"/>
            <person name="Doyle S."/>
        </authorList>
    </citation>
    <scope>NUCLEOTIDE SEQUENCE [LARGE SCALE GENOMIC DNA]</scope>
    <source>
        <strain evidence="1 2">NCTC10786</strain>
    </source>
</reference>
<evidence type="ECO:0000313" key="2">
    <source>
        <dbReference type="Proteomes" id="UP000251584"/>
    </source>
</evidence>
<sequence>MPYFDQDALNIAMNGNITFIDNRWNFLFNWFTDEQKENFFYHSDTLPRIIHFTAEESRGIKNIRDCRNSFIFSTTISRPGGMQSYALMPLV</sequence>
<dbReference type="Pfam" id="PF01501">
    <property type="entry name" value="Glyco_transf_8"/>
    <property type="match status" value="1"/>
</dbReference>
<protein>
    <submittedName>
        <fullName evidence="1">Uncharacterized protein</fullName>
    </submittedName>
</protein>
<dbReference type="EMBL" id="UAVY01000010">
    <property type="protein sequence ID" value="SQB40548.1"/>
    <property type="molecule type" value="Genomic_DNA"/>
</dbReference>
<dbReference type="Proteomes" id="UP000251584">
    <property type="component" value="Unassembled WGS sequence"/>
</dbReference>
<evidence type="ECO:0000313" key="1">
    <source>
        <dbReference type="EMBL" id="SQB40548.1"/>
    </source>
</evidence>
<accession>A0A2X2WIA5</accession>
<organism evidence="1 2">
    <name type="scientific">Citrobacter koseri</name>
    <name type="common">Citrobacter diversus</name>
    <dbReference type="NCBI Taxonomy" id="545"/>
    <lineage>
        <taxon>Bacteria</taxon>
        <taxon>Pseudomonadati</taxon>
        <taxon>Pseudomonadota</taxon>
        <taxon>Gammaproteobacteria</taxon>
        <taxon>Enterobacterales</taxon>
        <taxon>Enterobacteriaceae</taxon>
        <taxon>Citrobacter</taxon>
    </lineage>
</organism>
<gene>
    <name evidence="1" type="ORF">NCTC10786_05653</name>
</gene>